<dbReference type="GO" id="GO:0015074">
    <property type="term" value="P:DNA integration"/>
    <property type="evidence" value="ECO:0007669"/>
    <property type="project" value="InterPro"/>
</dbReference>
<dbReference type="InterPro" id="IPR012337">
    <property type="entry name" value="RNaseH-like_sf"/>
</dbReference>
<dbReference type="InterPro" id="IPR001584">
    <property type="entry name" value="Integrase_cat-core"/>
</dbReference>
<proteinExistence type="predicted"/>
<dbReference type="PANTHER" id="PTHR35046:SF9">
    <property type="entry name" value="RNA-DIRECTED DNA POLYMERASE"/>
    <property type="match status" value="1"/>
</dbReference>
<evidence type="ECO:0000259" key="1">
    <source>
        <dbReference type="PROSITE" id="PS50994"/>
    </source>
</evidence>
<dbReference type="AlphaFoldDB" id="A0A371HAJ2"/>
<reference evidence="2" key="1">
    <citation type="submission" date="2018-05" db="EMBL/GenBank/DDBJ databases">
        <title>Draft genome of Mucuna pruriens seed.</title>
        <authorList>
            <person name="Nnadi N.E."/>
            <person name="Vos R."/>
            <person name="Hasami M.H."/>
            <person name="Devisetty U.K."/>
            <person name="Aguiy J.C."/>
        </authorList>
    </citation>
    <scope>NUCLEOTIDE SEQUENCE [LARGE SCALE GENOMIC DNA]</scope>
    <source>
        <strain evidence="2">JCA_2017</strain>
    </source>
</reference>
<feature type="domain" description="Integrase catalytic" evidence="1">
    <location>
        <begin position="1"/>
        <end position="106"/>
    </location>
</feature>
<sequence length="337" mass="39206">MVHFIPCHKSDDASHVASLFFRVLRSLLEISWSRLDTKLLFSTTYHPQTNGQTKVVNRTLGQVLRCFVKKSLRDWEDWIPRVEFAYNKVFNSTTSYSPFELAYGFNLLSSLNLFPLLILPKCANDEGCMIRQGYTWKRKENNMIGVPTKGGRKFSLKEILYRQERFPHLRRSKLLSRGDGPNRYRYHIRPLNALSSIFLIWPLRNFIQIARCLSIPLKFYVARWFFGVQGSKKLSWLSLNSRAHHPLVKPFNESFKFIVMGMVKTFSLTEKGNLTFPFSGLKRMLPLFVWRGLDVATCKALRKQKASEFQHCSFFGVEGHYEPTRLGCCSTGSYSRD</sequence>
<dbReference type="EMBL" id="QJKJ01003124">
    <property type="protein sequence ID" value="RDX99820.1"/>
    <property type="molecule type" value="Genomic_DNA"/>
</dbReference>
<dbReference type="GO" id="GO:0003676">
    <property type="term" value="F:nucleic acid binding"/>
    <property type="evidence" value="ECO:0007669"/>
    <property type="project" value="InterPro"/>
</dbReference>
<evidence type="ECO:0000313" key="3">
    <source>
        <dbReference type="Proteomes" id="UP000257109"/>
    </source>
</evidence>
<dbReference type="PANTHER" id="PTHR35046">
    <property type="entry name" value="ZINC KNUCKLE (CCHC-TYPE) FAMILY PROTEIN"/>
    <property type="match status" value="1"/>
</dbReference>
<organism evidence="2 3">
    <name type="scientific">Mucuna pruriens</name>
    <name type="common">Velvet bean</name>
    <name type="synonym">Dolichos pruriens</name>
    <dbReference type="NCBI Taxonomy" id="157652"/>
    <lineage>
        <taxon>Eukaryota</taxon>
        <taxon>Viridiplantae</taxon>
        <taxon>Streptophyta</taxon>
        <taxon>Embryophyta</taxon>
        <taxon>Tracheophyta</taxon>
        <taxon>Spermatophyta</taxon>
        <taxon>Magnoliopsida</taxon>
        <taxon>eudicotyledons</taxon>
        <taxon>Gunneridae</taxon>
        <taxon>Pentapetalae</taxon>
        <taxon>rosids</taxon>
        <taxon>fabids</taxon>
        <taxon>Fabales</taxon>
        <taxon>Fabaceae</taxon>
        <taxon>Papilionoideae</taxon>
        <taxon>50 kb inversion clade</taxon>
        <taxon>NPAAA clade</taxon>
        <taxon>indigoferoid/millettioid clade</taxon>
        <taxon>Phaseoleae</taxon>
        <taxon>Mucuna</taxon>
    </lineage>
</organism>
<accession>A0A371HAJ2</accession>
<keyword evidence="3" id="KW-1185">Reference proteome</keyword>
<dbReference type="OrthoDB" id="1935586at2759"/>
<evidence type="ECO:0000313" key="2">
    <source>
        <dbReference type="EMBL" id="RDX99820.1"/>
    </source>
</evidence>
<dbReference type="Proteomes" id="UP000257109">
    <property type="component" value="Unassembled WGS sequence"/>
</dbReference>
<feature type="non-terminal residue" evidence="2">
    <location>
        <position position="1"/>
    </location>
</feature>
<dbReference type="SUPFAM" id="SSF53098">
    <property type="entry name" value="Ribonuclease H-like"/>
    <property type="match status" value="1"/>
</dbReference>
<gene>
    <name evidence="2" type="ORF">CR513_17061</name>
</gene>
<dbReference type="Gene3D" id="3.30.420.10">
    <property type="entry name" value="Ribonuclease H-like superfamily/Ribonuclease H"/>
    <property type="match status" value="1"/>
</dbReference>
<comment type="caution">
    <text evidence="2">The sequence shown here is derived from an EMBL/GenBank/DDBJ whole genome shotgun (WGS) entry which is preliminary data.</text>
</comment>
<protein>
    <recommendedName>
        <fullName evidence="1">Integrase catalytic domain-containing protein</fullName>
    </recommendedName>
</protein>
<dbReference type="InterPro" id="IPR036397">
    <property type="entry name" value="RNaseH_sf"/>
</dbReference>
<name>A0A371HAJ2_MUCPR</name>
<dbReference type="PROSITE" id="PS50994">
    <property type="entry name" value="INTEGRASE"/>
    <property type="match status" value="1"/>
</dbReference>